<dbReference type="EMBL" id="SGPL01000046">
    <property type="protein sequence ID" value="THH19403.1"/>
    <property type="molecule type" value="Genomic_DNA"/>
</dbReference>
<comment type="similarity">
    <text evidence="2 8">Belongs to the GMC oxidoreductase family.</text>
</comment>
<proteinExistence type="inferred from homology"/>
<dbReference type="Pfam" id="PF00732">
    <property type="entry name" value="GMC_oxred_N"/>
    <property type="match status" value="1"/>
</dbReference>
<dbReference type="InterPro" id="IPR007867">
    <property type="entry name" value="GMC_OxRtase_C"/>
</dbReference>
<keyword evidence="5 7" id="KW-0274">FAD</keyword>
<evidence type="ECO:0000256" key="7">
    <source>
        <dbReference type="PIRSR" id="PIRSR000137-2"/>
    </source>
</evidence>
<feature type="chain" id="PRO_5020889344" description="Glucose-methanol-choline oxidoreductase N-terminal domain-containing protein" evidence="9">
    <location>
        <begin position="17"/>
        <end position="671"/>
    </location>
</feature>
<dbReference type="PANTHER" id="PTHR11552:SF201">
    <property type="entry name" value="GLUCOSE-METHANOL-CHOLINE OXIDOREDUCTASE N-TERMINAL DOMAIN-CONTAINING PROTEIN"/>
    <property type="match status" value="1"/>
</dbReference>
<dbReference type="Pfam" id="PF05199">
    <property type="entry name" value="GMC_oxred_C"/>
    <property type="match status" value="1"/>
</dbReference>
<dbReference type="InterPro" id="IPR000172">
    <property type="entry name" value="GMC_OxRdtase_N"/>
</dbReference>
<dbReference type="PROSITE" id="PS00623">
    <property type="entry name" value="GMC_OXRED_1"/>
    <property type="match status" value="1"/>
</dbReference>
<evidence type="ECO:0000256" key="3">
    <source>
        <dbReference type="ARBA" id="ARBA00022630"/>
    </source>
</evidence>
<keyword evidence="6" id="KW-0560">Oxidoreductase</keyword>
<evidence type="ECO:0000256" key="2">
    <source>
        <dbReference type="ARBA" id="ARBA00010790"/>
    </source>
</evidence>
<comment type="cofactor">
    <cofactor evidence="1 7">
        <name>FAD</name>
        <dbReference type="ChEBI" id="CHEBI:57692"/>
    </cofactor>
</comment>
<comment type="caution">
    <text evidence="12">The sequence shown here is derived from an EMBL/GenBank/DDBJ whole genome shotgun (WGS) entry which is preliminary data.</text>
</comment>
<dbReference type="PROSITE" id="PS00624">
    <property type="entry name" value="GMC_OXRED_2"/>
    <property type="match status" value="1"/>
</dbReference>
<evidence type="ECO:0000313" key="13">
    <source>
        <dbReference type="Proteomes" id="UP000310158"/>
    </source>
</evidence>
<evidence type="ECO:0000259" key="10">
    <source>
        <dbReference type="PROSITE" id="PS00623"/>
    </source>
</evidence>
<keyword evidence="13" id="KW-1185">Reference proteome</keyword>
<organism evidence="12 13">
    <name type="scientific">Bondarzewia mesenterica</name>
    <dbReference type="NCBI Taxonomy" id="1095465"/>
    <lineage>
        <taxon>Eukaryota</taxon>
        <taxon>Fungi</taxon>
        <taxon>Dikarya</taxon>
        <taxon>Basidiomycota</taxon>
        <taxon>Agaricomycotina</taxon>
        <taxon>Agaricomycetes</taxon>
        <taxon>Russulales</taxon>
        <taxon>Bondarzewiaceae</taxon>
        <taxon>Bondarzewia</taxon>
    </lineage>
</organism>
<dbReference type="PANTHER" id="PTHR11552">
    <property type="entry name" value="GLUCOSE-METHANOL-CHOLINE GMC OXIDOREDUCTASE"/>
    <property type="match status" value="1"/>
</dbReference>
<evidence type="ECO:0000256" key="9">
    <source>
        <dbReference type="SAM" id="SignalP"/>
    </source>
</evidence>
<evidence type="ECO:0000256" key="8">
    <source>
        <dbReference type="RuleBase" id="RU003968"/>
    </source>
</evidence>
<dbReference type="InterPro" id="IPR012132">
    <property type="entry name" value="GMC_OxRdtase"/>
</dbReference>
<gene>
    <name evidence="12" type="ORF">EW146_g1748</name>
</gene>
<sequence length="671" mass="71719">MRGIALLRASLAFVLAIRNSDGFALPHISRGSDASTSYQSVTPASFASSQFDVIIIGGGTAGLVLANRLSGSTKASSATALSKLRIGVIDAGHYNVSGDPLIDIPYRFLHAPNTSLLGNPQYDWMFQSVPQPALNGTVISYPRGKVLGGSSAINGMAWQRGARAQYDAWGTTFGNGHDWTFDALLPYFEHAESWTAPPTGDAALIPGTNVTNSSLPSVHGEHGPISASYDTYFTDLDRPITEASVTLGFPLNDNPDAGNTSYLPRSGIAHSIDPVFGKRSYAAPGYYGADVRSRKNLVVVMNATASRIIWDESSRGTKAIRARGVEFVVGNETYVVNATKEVVLCAGSLKSPQILELSGVGNASLLESLGVPVTLDLPQVGENLMDHPQSISDFRVKTGVVTLDWLVFNETYLAEQQRLYDTSHTGAFTYAAQVSGSWPLRSLVSANGYTKMRSELDAALATMTLTPLQSAQYDLLKNWVDGGEIGWLAPTMVPLGGLASTAQANTSYVSLAVSQYHEFGRGSVHINTTDPFAPPLIDPKFLALRWDLDVQVRATRFLREWIGAEPVASLVEALVTPPASVQTDSQWAQFVRSTVGTTNHPIDLTPGTTAMAPESLGGVVNPRLKVHGLENVRVVDAGIFPMTIGSPLQQTVYAVAEKAAQMMTEDLGITG</sequence>
<feature type="domain" description="Glucose-methanol-choline oxidoreductase N-terminal" evidence="10">
    <location>
        <begin position="144"/>
        <end position="167"/>
    </location>
</feature>
<dbReference type="Gene3D" id="3.30.560.10">
    <property type="entry name" value="Glucose Oxidase, domain 3"/>
    <property type="match status" value="1"/>
</dbReference>
<dbReference type="AlphaFoldDB" id="A0A4V3XFZ5"/>
<feature type="signal peptide" evidence="9">
    <location>
        <begin position="1"/>
        <end position="16"/>
    </location>
</feature>
<dbReference type="GO" id="GO:0050660">
    <property type="term" value="F:flavin adenine dinucleotide binding"/>
    <property type="evidence" value="ECO:0007669"/>
    <property type="project" value="InterPro"/>
</dbReference>
<keyword evidence="4 9" id="KW-0732">Signal</keyword>
<evidence type="ECO:0000256" key="5">
    <source>
        <dbReference type="ARBA" id="ARBA00022827"/>
    </source>
</evidence>
<dbReference type="GO" id="GO:0016614">
    <property type="term" value="F:oxidoreductase activity, acting on CH-OH group of donors"/>
    <property type="evidence" value="ECO:0007669"/>
    <property type="project" value="InterPro"/>
</dbReference>
<feature type="binding site" evidence="7">
    <location>
        <position position="146"/>
    </location>
    <ligand>
        <name>FAD</name>
        <dbReference type="ChEBI" id="CHEBI:57692"/>
    </ligand>
</feature>
<accession>A0A4V3XFZ5</accession>
<reference evidence="12 13" key="1">
    <citation type="submission" date="2019-02" db="EMBL/GenBank/DDBJ databases">
        <title>Genome sequencing of the rare red list fungi Bondarzewia mesenterica.</title>
        <authorList>
            <person name="Buettner E."/>
            <person name="Kellner H."/>
        </authorList>
    </citation>
    <scope>NUCLEOTIDE SEQUENCE [LARGE SCALE GENOMIC DNA]</scope>
    <source>
        <strain evidence="12 13">DSM 108281</strain>
    </source>
</reference>
<evidence type="ECO:0000256" key="1">
    <source>
        <dbReference type="ARBA" id="ARBA00001974"/>
    </source>
</evidence>
<evidence type="ECO:0000256" key="6">
    <source>
        <dbReference type="ARBA" id="ARBA00023002"/>
    </source>
</evidence>
<protein>
    <recommendedName>
        <fullName evidence="10 11">Glucose-methanol-choline oxidoreductase N-terminal domain-containing protein</fullName>
    </recommendedName>
</protein>
<evidence type="ECO:0000313" key="12">
    <source>
        <dbReference type="EMBL" id="THH19403.1"/>
    </source>
</evidence>
<dbReference type="SUPFAM" id="SSF51905">
    <property type="entry name" value="FAD/NAD(P)-binding domain"/>
    <property type="match status" value="1"/>
</dbReference>
<dbReference type="PIRSF" id="PIRSF000137">
    <property type="entry name" value="Alcohol_oxidase"/>
    <property type="match status" value="1"/>
</dbReference>
<evidence type="ECO:0000259" key="11">
    <source>
        <dbReference type="PROSITE" id="PS00624"/>
    </source>
</evidence>
<dbReference type="Proteomes" id="UP000310158">
    <property type="component" value="Unassembled WGS sequence"/>
</dbReference>
<keyword evidence="3 8" id="KW-0285">Flavoprotein</keyword>
<dbReference type="Gene3D" id="3.50.50.60">
    <property type="entry name" value="FAD/NAD(P)-binding domain"/>
    <property type="match status" value="1"/>
</dbReference>
<dbReference type="OrthoDB" id="269227at2759"/>
<evidence type="ECO:0000256" key="4">
    <source>
        <dbReference type="ARBA" id="ARBA00022729"/>
    </source>
</evidence>
<dbReference type="InterPro" id="IPR036188">
    <property type="entry name" value="FAD/NAD-bd_sf"/>
</dbReference>
<dbReference type="SUPFAM" id="SSF54373">
    <property type="entry name" value="FAD-linked reductases, C-terminal domain"/>
    <property type="match status" value="1"/>
</dbReference>
<feature type="domain" description="Glucose-methanol-choline oxidoreductase N-terminal" evidence="11">
    <location>
        <begin position="347"/>
        <end position="361"/>
    </location>
</feature>
<name>A0A4V3XFZ5_9AGAM</name>